<evidence type="ECO:0000256" key="2">
    <source>
        <dbReference type="ARBA" id="ARBA00022525"/>
    </source>
</evidence>
<dbReference type="PRINTS" id="PR00838">
    <property type="entry name" value="V5ALLERGEN"/>
</dbReference>
<proteinExistence type="predicted"/>
<gene>
    <name evidence="6" type="ORF">KQX54_013940</name>
</gene>
<feature type="chain" id="PRO_5043776028" description="SCP domain-containing protein" evidence="4">
    <location>
        <begin position="19"/>
        <end position="228"/>
    </location>
</feature>
<dbReference type="Pfam" id="PF00188">
    <property type="entry name" value="CAP"/>
    <property type="match status" value="1"/>
</dbReference>
<dbReference type="SUPFAM" id="SSF55797">
    <property type="entry name" value="PR-1-like"/>
    <property type="match status" value="1"/>
</dbReference>
<feature type="domain" description="SCP" evidence="5">
    <location>
        <begin position="59"/>
        <end position="219"/>
    </location>
</feature>
<dbReference type="Proteomes" id="UP000826195">
    <property type="component" value="Unassembled WGS sequence"/>
</dbReference>
<dbReference type="InterPro" id="IPR014044">
    <property type="entry name" value="CAP_dom"/>
</dbReference>
<dbReference type="PRINTS" id="PR00837">
    <property type="entry name" value="V5TPXLIKE"/>
</dbReference>
<accession>A0AAV7IDF2</accession>
<comment type="subcellular location">
    <subcellularLocation>
        <location evidence="1">Secreted</location>
    </subcellularLocation>
</comment>
<dbReference type="InterPro" id="IPR018244">
    <property type="entry name" value="Allrgn_V5/Tpx1_CS"/>
</dbReference>
<dbReference type="PANTHER" id="PTHR10334">
    <property type="entry name" value="CYSTEINE-RICH SECRETORY PROTEIN-RELATED"/>
    <property type="match status" value="1"/>
</dbReference>
<feature type="signal peptide" evidence="4">
    <location>
        <begin position="1"/>
        <end position="18"/>
    </location>
</feature>
<dbReference type="PROSITE" id="PS01010">
    <property type="entry name" value="CRISP_2"/>
    <property type="match status" value="1"/>
</dbReference>
<evidence type="ECO:0000313" key="7">
    <source>
        <dbReference type="Proteomes" id="UP000826195"/>
    </source>
</evidence>
<name>A0AAV7IDF2_COTGL</name>
<keyword evidence="4" id="KW-0732">Signal</keyword>
<dbReference type="SMART" id="SM00198">
    <property type="entry name" value="SCP"/>
    <property type="match status" value="1"/>
</dbReference>
<sequence>MKFVLLIWLAAIIKCNEGREWTYCYPKSCDGKKHTLCEYGEWRRGPECNSVITNVVTDEEKKEILDTHNKLRRKVASGLETRGNPGPQLGGIIPNLSWDKRLAIIAQAWANQCQFKHDLCRDVRRFRVGQNVGYTEHSFRSFDKLSVLIINWYDEVAYFPNYMVENYQPTGLPNVAHYITLISGSTKKVGCGLVRHFTNSSMYRTLFVCNYGPRGNFIGEPVYQTNNG</sequence>
<keyword evidence="7" id="KW-1185">Reference proteome</keyword>
<dbReference type="AlphaFoldDB" id="A0AAV7IDF2"/>
<evidence type="ECO:0000256" key="1">
    <source>
        <dbReference type="ARBA" id="ARBA00004613"/>
    </source>
</evidence>
<comment type="caution">
    <text evidence="6">The sequence shown here is derived from an EMBL/GenBank/DDBJ whole genome shotgun (WGS) entry which is preliminary data.</text>
</comment>
<evidence type="ECO:0000256" key="3">
    <source>
        <dbReference type="ARBA" id="ARBA00023157"/>
    </source>
</evidence>
<keyword evidence="3" id="KW-1015">Disulfide bond</keyword>
<dbReference type="EMBL" id="JAHXZJ010000747">
    <property type="protein sequence ID" value="KAH0558028.1"/>
    <property type="molecule type" value="Genomic_DNA"/>
</dbReference>
<reference evidence="6 7" key="1">
    <citation type="journal article" date="2021" name="J. Hered.">
        <title>A chromosome-level genome assembly of the parasitoid wasp, Cotesia glomerata (Hymenoptera: Braconidae).</title>
        <authorList>
            <person name="Pinto B.J."/>
            <person name="Weis J.J."/>
            <person name="Gamble T."/>
            <person name="Ode P.J."/>
            <person name="Paul R."/>
            <person name="Zaspel J.M."/>
        </authorList>
    </citation>
    <scope>NUCLEOTIDE SEQUENCE [LARGE SCALE GENOMIC DNA]</scope>
    <source>
        <strain evidence="6">CgM1</strain>
    </source>
</reference>
<dbReference type="InterPro" id="IPR001283">
    <property type="entry name" value="CRISP-related"/>
</dbReference>
<keyword evidence="2" id="KW-0964">Secreted</keyword>
<dbReference type="Gene3D" id="3.40.33.10">
    <property type="entry name" value="CAP"/>
    <property type="match status" value="1"/>
</dbReference>
<dbReference type="CDD" id="cd05380">
    <property type="entry name" value="CAP_euk"/>
    <property type="match status" value="1"/>
</dbReference>
<dbReference type="GO" id="GO:0005576">
    <property type="term" value="C:extracellular region"/>
    <property type="evidence" value="ECO:0007669"/>
    <property type="project" value="UniProtKB-SubCell"/>
</dbReference>
<evidence type="ECO:0000259" key="5">
    <source>
        <dbReference type="SMART" id="SM00198"/>
    </source>
</evidence>
<evidence type="ECO:0000256" key="4">
    <source>
        <dbReference type="SAM" id="SignalP"/>
    </source>
</evidence>
<dbReference type="InterPro" id="IPR035940">
    <property type="entry name" value="CAP_sf"/>
</dbReference>
<organism evidence="6 7">
    <name type="scientific">Cotesia glomerata</name>
    <name type="common">Lepidopteran parasitic wasp</name>
    <name type="synonym">Apanteles glomeratus</name>
    <dbReference type="NCBI Taxonomy" id="32391"/>
    <lineage>
        <taxon>Eukaryota</taxon>
        <taxon>Metazoa</taxon>
        <taxon>Ecdysozoa</taxon>
        <taxon>Arthropoda</taxon>
        <taxon>Hexapoda</taxon>
        <taxon>Insecta</taxon>
        <taxon>Pterygota</taxon>
        <taxon>Neoptera</taxon>
        <taxon>Endopterygota</taxon>
        <taxon>Hymenoptera</taxon>
        <taxon>Apocrita</taxon>
        <taxon>Ichneumonoidea</taxon>
        <taxon>Braconidae</taxon>
        <taxon>Microgastrinae</taxon>
        <taxon>Cotesia</taxon>
    </lineage>
</organism>
<dbReference type="InterPro" id="IPR002413">
    <property type="entry name" value="V5_allergen-like"/>
</dbReference>
<protein>
    <recommendedName>
        <fullName evidence="5">SCP domain-containing protein</fullName>
    </recommendedName>
</protein>
<evidence type="ECO:0000313" key="6">
    <source>
        <dbReference type="EMBL" id="KAH0558028.1"/>
    </source>
</evidence>